<evidence type="ECO:0000259" key="1">
    <source>
        <dbReference type="PROSITE" id="PS51707"/>
    </source>
</evidence>
<dbReference type="SUPFAM" id="SSF55154">
    <property type="entry name" value="CYTH-like phosphatases"/>
    <property type="match status" value="1"/>
</dbReference>
<evidence type="ECO:0000313" key="3">
    <source>
        <dbReference type="Proteomes" id="UP000193100"/>
    </source>
</evidence>
<keyword evidence="2" id="KW-0378">Hydrolase</keyword>
<dbReference type="SMART" id="SM01118">
    <property type="entry name" value="CYTH"/>
    <property type="match status" value="1"/>
</dbReference>
<dbReference type="PANTHER" id="PTHR39569">
    <property type="entry name" value="INORGANIC TRIPHOSPHATASE"/>
    <property type="match status" value="1"/>
</dbReference>
<organism evidence="2 3">
    <name type="scientific">Marinobacter salarius</name>
    <dbReference type="NCBI Taxonomy" id="1420917"/>
    <lineage>
        <taxon>Bacteria</taxon>
        <taxon>Pseudomonadati</taxon>
        <taxon>Pseudomonadota</taxon>
        <taxon>Gammaproteobacteria</taxon>
        <taxon>Pseudomonadales</taxon>
        <taxon>Marinobacteraceae</taxon>
        <taxon>Marinobacter</taxon>
    </lineage>
</organism>
<name>A0A1W6KDW7_9GAMM</name>
<dbReference type="Gene3D" id="2.40.320.10">
    <property type="entry name" value="Hypothetical Protein Pfu-838710-001"/>
    <property type="match status" value="1"/>
</dbReference>
<accession>A0A1W6KDW7</accession>
<feature type="domain" description="CYTH" evidence="1">
    <location>
        <begin position="2"/>
        <end position="199"/>
    </location>
</feature>
<proteinExistence type="predicted"/>
<dbReference type="Pfam" id="PF01928">
    <property type="entry name" value="CYTH"/>
    <property type="match status" value="1"/>
</dbReference>
<dbReference type="GO" id="GO:0046872">
    <property type="term" value="F:metal ion binding"/>
    <property type="evidence" value="ECO:0007669"/>
    <property type="project" value="TreeGrafter"/>
</dbReference>
<dbReference type="InterPro" id="IPR033469">
    <property type="entry name" value="CYTH-like_dom_sf"/>
</dbReference>
<sequence>MAQELEIKLSVAQPDLDRAVDWLLGQPNTYESGTLQLGNTYYDTPDGDLNRQKIALRIRKLGDRHIQTLKTRGEFVDGAHRRQEWEWPLIGTTLNMGLIADTPVGQSVNLAELQPVFETNFQRRVVMIEQGESLVEVAIDSGEIVAGGQSRPLSEVEFELKAGDASLLLAWARRLADEVPVFLNLVSKAEQGYYLAGLYQPVPKAERDAELSVNEFLSLLSVSWLIGQPAPVKEDDFRAIARMARERGAEEFCQCVFRMLAEGRSIGDMTTSKELGQLQLAIAAA</sequence>
<dbReference type="InterPro" id="IPR039013">
    <property type="entry name" value="YgiF"/>
</dbReference>
<dbReference type="PROSITE" id="PS51707">
    <property type="entry name" value="CYTH"/>
    <property type="match status" value="1"/>
</dbReference>
<reference evidence="2 3" key="1">
    <citation type="submission" date="2017-04" db="EMBL/GenBank/DDBJ databases">
        <title>Genome Sequence of Marinobacter salarius strain SMR5 Isolated from a culture of the Diatom Skeletonema marinoi.</title>
        <authorList>
            <person name="Topel M."/>
            <person name="Pinder M.I.M."/>
            <person name="Johansson O.N."/>
            <person name="Kourtchenko O."/>
            <person name="Godhe A."/>
            <person name="Clarke A.K."/>
        </authorList>
    </citation>
    <scope>NUCLEOTIDE SEQUENCE [LARGE SCALE GENOMIC DNA]</scope>
    <source>
        <strain evidence="2 3">SMR5</strain>
    </source>
</reference>
<dbReference type="RefSeq" id="WP_085681633.1">
    <property type="nucleotide sequence ID" value="NZ_CP020931.1"/>
</dbReference>
<dbReference type="InterPro" id="IPR023577">
    <property type="entry name" value="CYTH_domain"/>
</dbReference>
<evidence type="ECO:0000313" key="2">
    <source>
        <dbReference type="EMBL" id="ARM85509.1"/>
    </source>
</evidence>
<dbReference type="Proteomes" id="UP000193100">
    <property type="component" value="Chromosome"/>
</dbReference>
<dbReference type="GO" id="GO:0050355">
    <property type="term" value="F:inorganic triphosphate phosphatase activity"/>
    <property type="evidence" value="ECO:0007669"/>
    <property type="project" value="UniProtKB-EC"/>
</dbReference>
<dbReference type="PANTHER" id="PTHR39569:SF1">
    <property type="entry name" value="INORGANIC TRIPHOSPHATASE"/>
    <property type="match status" value="1"/>
</dbReference>
<dbReference type="EMBL" id="CP020931">
    <property type="protein sequence ID" value="ARM85509.1"/>
    <property type="molecule type" value="Genomic_DNA"/>
</dbReference>
<gene>
    <name evidence="2" type="primary">ygiF</name>
    <name evidence="2" type="ORF">MARSALSMR5_03476</name>
</gene>
<dbReference type="GeneID" id="77257399"/>
<dbReference type="CDD" id="cd07756">
    <property type="entry name" value="CYTH-like_Pase_CHAD"/>
    <property type="match status" value="1"/>
</dbReference>
<dbReference type="AlphaFoldDB" id="A0A1W6KDW7"/>
<protein>
    <submittedName>
        <fullName evidence="2">Inorganic triphosphatase</fullName>
        <ecNumber evidence="2">3.6.1.25</ecNumber>
    </submittedName>
</protein>
<dbReference type="EC" id="3.6.1.25" evidence="2"/>